<keyword evidence="13" id="KW-0902">Two-component regulatory system</keyword>
<feature type="domain" description="PAC" evidence="17">
    <location>
        <begin position="311"/>
        <end position="363"/>
    </location>
</feature>
<dbReference type="InterPro" id="IPR029151">
    <property type="entry name" value="Sensor-like_sf"/>
</dbReference>
<gene>
    <name evidence="21" type="ORF">A1356_01690</name>
</gene>
<dbReference type="SUPFAM" id="SSF141868">
    <property type="entry name" value="EAL domain-like"/>
    <property type="match status" value="1"/>
</dbReference>
<dbReference type="Pfam" id="PF00672">
    <property type="entry name" value="HAMP"/>
    <property type="match status" value="1"/>
</dbReference>
<dbReference type="CDD" id="cd06225">
    <property type="entry name" value="HAMP"/>
    <property type="match status" value="1"/>
</dbReference>
<dbReference type="GO" id="GO:0005886">
    <property type="term" value="C:plasma membrane"/>
    <property type="evidence" value="ECO:0007669"/>
    <property type="project" value="UniProtKB-SubCell"/>
</dbReference>
<feature type="domain" description="GGDEF" evidence="20">
    <location>
        <begin position="395"/>
        <end position="534"/>
    </location>
</feature>
<evidence type="ECO:0000256" key="1">
    <source>
        <dbReference type="ARBA" id="ARBA00001946"/>
    </source>
</evidence>
<evidence type="ECO:0000313" key="22">
    <source>
        <dbReference type="Proteomes" id="UP000077734"/>
    </source>
</evidence>
<accession>A0AA91DAB8</accession>
<comment type="cofactor">
    <cofactor evidence="1">
        <name>Mg(2+)</name>
        <dbReference type="ChEBI" id="CHEBI:18420"/>
    </cofactor>
</comment>
<protein>
    <recommendedName>
        <fullName evidence="3">cyclic-guanylate-specific phosphodiesterase</fullName>
        <ecNumber evidence="3">3.1.4.52</ecNumber>
    </recommendedName>
</protein>
<feature type="domain" description="HAMP" evidence="19">
    <location>
        <begin position="187"/>
        <end position="239"/>
    </location>
</feature>
<dbReference type="Gene3D" id="6.10.340.10">
    <property type="match status" value="1"/>
</dbReference>
<dbReference type="Gene3D" id="3.20.20.450">
    <property type="entry name" value="EAL domain"/>
    <property type="match status" value="1"/>
</dbReference>
<evidence type="ECO:0000256" key="6">
    <source>
        <dbReference type="ARBA" id="ARBA00022636"/>
    </source>
</evidence>
<evidence type="ECO:0000256" key="9">
    <source>
        <dbReference type="ARBA" id="ARBA00022741"/>
    </source>
</evidence>
<dbReference type="SUPFAM" id="SSF55073">
    <property type="entry name" value="Nucleotide cyclase"/>
    <property type="match status" value="1"/>
</dbReference>
<evidence type="ECO:0000256" key="15">
    <source>
        <dbReference type="ARBA" id="ARBA00051114"/>
    </source>
</evidence>
<keyword evidence="8 16" id="KW-0812">Transmembrane</keyword>
<dbReference type="AlphaFoldDB" id="A0AA91DAB8"/>
<evidence type="ECO:0000259" key="20">
    <source>
        <dbReference type="PROSITE" id="PS50887"/>
    </source>
</evidence>
<organism evidence="21 22">
    <name type="scientific">Methylomonas koyamae</name>
    <dbReference type="NCBI Taxonomy" id="702114"/>
    <lineage>
        <taxon>Bacteria</taxon>
        <taxon>Pseudomonadati</taxon>
        <taxon>Pseudomonadota</taxon>
        <taxon>Gammaproteobacteria</taxon>
        <taxon>Methylococcales</taxon>
        <taxon>Methylococcaceae</taxon>
        <taxon>Methylomonas</taxon>
    </lineage>
</organism>
<dbReference type="InterPro" id="IPR001633">
    <property type="entry name" value="EAL_dom"/>
</dbReference>
<evidence type="ECO:0000256" key="14">
    <source>
        <dbReference type="ARBA" id="ARBA00023136"/>
    </source>
</evidence>
<dbReference type="GO" id="GO:0005524">
    <property type="term" value="F:ATP binding"/>
    <property type="evidence" value="ECO:0007669"/>
    <property type="project" value="UniProtKB-KW"/>
</dbReference>
<evidence type="ECO:0000256" key="5">
    <source>
        <dbReference type="ARBA" id="ARBA00022553"/>
    </source>
</evidence>
<evidence type="ECO:0000256" key="10">
    <source>
        <dbReference type="ARBA" id="ARBA00022777"/>
    </source>
</evidence>
<dbReference type="SMART" id="SM00267">
    <property type="entry name" value="GGDEF"/>
    <property type="match status" value="1"/>
</dbReference>
<dbReference type="EMBL" id="LUUL01000103">
    <property type="protein sequence ID" value="OAI23419.1"/>
    <property type="molecule type" value="Genomic_DNA"/>
</dbReference>
<dbReference type="GO" id="GO:0071732">
    <property type="term" value="P:cellular response to nitric oxide"/>
    <property type="evidence" value="ECO:0007669"/>
    <property type="project" value="UniProtKB-ARBA"/>
</dbReference>
<dbReference type="InterPro" id="IPR029787">
    <property type="entry name" value="Nucleotide_cyclase"/>
</dbReference>
<dbReference type="InterPro" id="IPR003660">
    <property type="entry name" value="HAMP_dom"/>
</dbReference>
<evidence type="ECO:0000256" key="13">
    <source>
        <dbReference type="ARBA" id="ARBA00023012"/>
    </source>
</evidence>
<dbReference type="SMART" id="SM00052">
    <property type="entry name" value="EAL"/>
    <property type="match status" value="1"/>
</dbReference>
<dbReference type="FunFam" id="3.30.70.270:FF:000001">
    <property type="entry name" value="Diguanylate cyclase domain protein"/>
    <property type="match status" value="1"/>
</dbReference>
<keyword evidence="14 16" id="KW-0472">Membrane</keyword>
<dbReference type="InterPro" id="IPR035965">
    <property type="entry name" value="PAS-like_dom_sf"/>
</dbReference>
<dbReference type="GO" id="GO:0000160">
    <property type="term" value="P:phosphorelay signal transduction system"/>
    <property type="evidence" value="ECO:0007669"/>
    <property type="project" value="UniProtKB-KW"/>
</dbReference>
<dbReference type="PANTHER" id="PTHR44757">
    <property type="entry name" value="DIGUANYLATE CYCLASE DGCP"/>
    <property type="match status" value="1"/>
</dbReference>
<dbReference type="FunFam" id="3.20.20.450:FF:000001">
    <property type="entry name" value="Cyclic di-GMP phosphodiesterase yahA"/>
    <property type="match status" value="1"/>
</dbReference>
<name>A0AA91DAB8_9GAMM</name>
<evidence type="ECO:0000256" key="8">
    <source>
        <dbReference type="ARBA" id="ARBA00022692"/>
    </source>
</evidence>
<dbReference type="SMART" id="SM00304">
    <property type="entry name" value="HAMP"/>
    <property type="match status" value="1"/>
</dbReference>
<evidence type="ECO:0000259" key="19">
    <source>
        <dbReference type="PROSITE" id="PS50885"/>
    </source>
</evidence>
<evidence type="ECO:0000256" key="7">
    <source>
        <dbReference type="ARBA" id="ARBA00022679"/>
    </source>
</evidence>
<dbReference type="InterPro" id="IPR033463">
    <property type="entry name" value="sCache_3"/>
</dbReference>
<comment type="catalytic activity">
    <reaction evidence="15">
        <text>3',3'-c-di-GMP + H2O = 5'-phosphoguanylyl(3'-&gt;5')guanosine + H(+)</text>
        <dbReference type="Rhea" id="RHEA:24902"/>
        <dbReference type="ChEBI" id="CHEBI:15377"/>
        <dbReference type="ChEBI" id="CHEBI:15378"/>
        <dbReference type="ChEBI" id="CHEBI:58754"/>
        <dbReference type="ChEBI" id="CHEBI:58805"/>
        <dbReference type="EC" id="3.1.4.52"/>
    </reaction>
    <physiologicalReaction direction="left-to-right" evidence="15">
        <dbReference type="Rhea" id="RHEA:24903"/>
    </physiologicalReaction>
</comment>
<dbReference type="SUPFAM" id="SSF103190">
    <property type="entry name" value="Sensory domain-like"/>
    <property type="match status" value="1"/>
</dbReference>
<dbReference type="InterPro" id="IPR035919">
    <property type="entry name" value="EAL_sf"/>
</dbReference>
<comment type="subcellular location">
    <subcellularLocation>
        <location evidence="2">Cell membrane</location>
        <topology evidence="2">Multi-pass membrane protein</topology>
    </subcellularLocation>
</comment>
<evidence type="ECO:0000256" key="16">
    <source>
        <dbReference type="SAM" id="Phobius"/>
    </source>
</evidence>
<dbReference type="CDD" id="cd01949">
    <property type="entry name" value="GGDEF"/>
    <property type="match status" value="1"/>
</dbReference>
<keyword evidence="6" id="KW-0973">c-di-GMP</keyword>
<dbReference type="SUPFAM" id="SSF158472">
    <property type="entry name" value="HAMP domain-like"/>
    <property type="match status" value="1"/>
</dbReference>
<evidence type="ECO:0000259" key="18">
    <source>
        <dbReference type="PROSITE" id="PS50883"/>
    </source>
</evidence>
<dbReference type="Pfam" id="PF00990">
    <property type="entry name" value="GGDEF"/>
    <property type="match status" value="1"/>
</dbReference>
<keyword evidence="7" id="KW-0808">Transferase</keyword>
<keyword evidence="4" id="KW-1003">Cell membrane</keyword>
<dbReference type="NCBIfam" id="TIGR00229">
    <property type="entry name" value="sensory_box"/>
    <property type="match status" value="1"/>
</dbReference>
<dbReference type="GO" id="GO:0071111">
    <property type="term" value="F:cyclic-guanylate-specific phosphodiesterase activity"/>
    <property type="evidence" value="ECO:0007669"/>
    <property type="project" value="UniProtKB-EC"/>
</dbReference>
<evidence type="ECO:0000256" key="11">
    <source>
        <dbReference type="ARBA" id="ARBA00022840"/>
    </source>
</evidence>
<keyword evidence="9" id="KW-0547">Nucleotide-binding</keyword>
<evidence type="ECO:0000256" key="2">
    <source>
        <dbReference type="ARBA" id="ARBA00004651"/>
    </source>
</evidence>
<evidence type="ECO:0000256" key="4">
    <source>
        <dbReference type="ARBA" id="ARBA00022475"/>
    </source>
</evidence>
<dbReference type="Pfam" id="PF00563">
    <property type="entry name" value="EAL"/>
    <property type="match status" value="1"/>
</dbReference>
<dbReference type="PROSITE" id="PS50113">
    <property type="entry name" value="PAC"/>
    <property type="match status" value="1"/>
</dbReference>
<feature type="transmembrane region" description="Helical" evidence="16">
    <location>
        <begin position="167"/>
        <end position="189"/>
    </location>
</feature>
<dbReference type="PANTHER" id="PTHR44757:SF2">
    <property type="entry name" value="BIOFILM ARCHITECTURE MAINTENANCE PROTEIN MBAA"/>
    <property type="match status" value="1"/>
</dbReference>
<dbReference type="SUPFAM" id="SSF55785">
    <property type="entry name" value="PYP-like sensor domain (PAS domain)"/>
    <property type="match status" value="1"/>
</dbReference>
<dbReference type="InterPro" id="IPR013655">
    <property type="entry name" value="PAS_fold_3"/>
</dbReference>
<dbReference type="PROSITE" id="PS50887">
    <property type="entry name" value="GGDEF"/>
    <property type="match status" value="1"/>
</dbReference>
<reference evidence="21 22" key="1">
    <citation type="submission" date="2016-03" db="EMBL/GenBank/DDBJ databases">
        <authorList>
            <person name="Heylen K."/>
            <person name="De Vos P."/>
            <person name="Vekeman B."/>
        </authorList>
    </citation>
    <scope>NUCLEOTIDE SEQUENCE [LARGE SCALE GENOMIC DNA]</scope>
    <source>
        <strain evidence="21 22">R-49807</strain>
    </source>
</reference>
<keyword evidence="5" id="KW-0597">Phosphoprotein</keyword>
<dbReference type="InterPro" id="IPR000700">
    <property type="entry name" value="PAS-assoc_C"/>
</dbReference>
<evidence type="ECO:0000259" key="17">
    <source>
        <dbReference type="PROSITE" id="PS50113"/>
    </source>
</evidence>
<keyword evidence="22" id="KW-1185">Reference proteome</keyword>
<dbReference type="InterPro" id="IPR000160">
    <property type="entry name" value="GGDEF_dom"/>
</dbReference>
<dbReference type="SMART" id="SM00091">
    <property type="entry name" value="PAS"/>
    <property type="match status" value="1"/>
</dbReference>
<keyword evidence="12 16" id="KW-1133">Transmembrane helix</keyword>
<feature type="transmembrane region" description="Helical" evidence="16">
    <location>
        <begin position="15"/>
        <end position="33"/>
    </location>
</feature>
<evidence type="ECO:0000256" key="3">
    <source>
        <dbReference type="ARBA" id="ARBA00012282"/>
    </source>
</evidence>
<dbReference type="CDD" id="cd00130">
    <property type="entry name" value="PAS"/>
    <property type="match status" value="1"/>
</dbReference>
<dbReference type="GO" id="GO:0016301">
    <property type="term" value="F:kinase activity"/>
    <property type="evidence" value="ECO:0007669"/>
    <property type="project" value="UniProtKB-KW"/>
</dbReference>
<keyword evidence="11" id="KW-0067">ATP-binding</keyword>
<dbReference type="Pfam" id="PF17203">
    <property type="entry name" value="sCache_3_2"/>
    <property type="match status" value="1"/>
</dbReference>
<dbReference type="PROSITE" id="PS50885">
    <property type="entry name" value="HAMP"/>
    <property type="match status" value="1"/>
</dbReference>
<dbReference type="InterPro" id="IPR000014">
    <property type="entry name" value="PAS"/>
</dbReference>
<comment type="caution">
    <text evidence="21">The sequence shown here is derived from an EMBL/GenBank/DDBJ whole genome shotgun (WGS) entry which is preliminary data.</text>
</comment>
<sequence length="796" mass="89675">MKKLWQLFFGNLRKQLILGMTLIVALMMATFIWDMTRRQEIAEIEQNALQATALSHSLATSSAVWVLSRDYSGLQEIVQSTSAYPAVLYAIVLDLGGQILAHNDKSKIGMYLSDLPSSSAAPELRQTVGTIDVLSPIILGKKQVGWVRIGLDRKPFKARLIEIKRNGLLYILVSIGISAVLVTLASRFLTRRLYAIQKVADAVQSGRPDVRVELSGNDEAAKLARQFNEMLDSLNQREQQLRSFYELNLVGLTIISPEKGWIRINDCLCRMLEYSESELRDMTWAQLTHPDDLAADEAQFNRMLANEIDGYSLEKRFVSRSGKSIPVQLVVGCVRKPDRSVDYVTAMVQDITERKHFESEIRNLAFYDPLTNLPNRRMLSDRLKQAILSCARNGKVAALLFLDLDNFKALNDTLGHATGDLLLQQVAQRLSAAVRECDTVARLGGDEFVVMLENLSAYPMEAIKHAQLIANKIITALNQSYQLGQHTYNNTPSIGLVLFDGSEQLSHDDLLKQADIAMYQAKKAGRNSIRCFDPRMQESINNRVALEADLQHAIDTGQFILHYQSQLDHCGNIIGAEALIRWQRAPQRLLLPSEFIELAEETGLILPIGQWVIDTACRVIMSWQHCESKKHLVLSVNVSAKQFQQTEFVSAVKAAVKKHGIDPERLKLELTESMLLSDIDETIAKMKALREIGVRFSLDDFGTGFSSLQYLKRLPLDQLKIDKSFVRDIAEDASDRTIIRTIIAMAHTLKLDVIAEGVETEMQRQLLIDYGCNHFQGYLFSKPQPIEQFDAQLQKN</sequence>
<dbReference type="NCBIfam" id="TIGR00254">
    <property type="entry name" value="GGDEF"/>
    <property type="match status" value="1"/>
</dbReference>
<evidence type="ECO:0000256" key="12">
    <source>
        <dbReference type="ARBA" id="ARBA00022989"/>
    </source>
</evidence>
<dbReference type="EC" id="3.1.4.52" evidence="3"/>
<dbReference type="InterPro" id="IPR052155">
    <property type="entry name" value="Biofilm_reg_signaling"/>
</dbReference>
<dbReference type="Proteomes" id="UP000077734">
    <property type="component" value="Unassembled WGS sequence"/>
</dbReference>
<dbReference type="Gene3D" id="3.30.450.20">
    <property type="entry name" value="PAS domain"/>
    <property type="match status" value="1"/>
</dbReference>
<dbReference type="Gene3D" id="3.30.70.270">
    <property type="match status" value="1"/>
</dbReference>
<dbReference type="CDD" id="cd01948">
    <property type="entry name" value="EAL"/>
    <property type="match status" value="1"/>
</dbReference>
<evidence type="ECO:0000313" key="21">
    <source>
        <dbReference type="EMBL" id="OAI23419.1"/>
    </source>
</evidence>
<dbReference type="InterPro" id="IPR043128">
    <property type="entry name" value="Rev_trsase/Diguanyl_cyclase"/>
</dbReference>
<dbReference type="Pfam" id="PF08447">
    <property type="entry name" value="PAS_3"/>
    <property type="match status" value="1"/>
</dbReference>
<feature type="domain" description="EAL" evidence="18">
    <location>
        <begin position="543"/>
        <end position="796"/>
    </location>
</feature>
<keyword evidence="10" id="KW-0418">Kinase</keyword>
<proteinExistence type="predicted"/>
<dbReference type="PROSITE" id="PS50883">
    <property type="entry name" value="EAL"/>
    <property type="match status" value="1"/>
</dbReference>